<reference evidence="1 2" key="1">
    <citation type="submission" date="2008-07" db="EMBL/GenBank/DDBJ databases">
        <authorList>
            <person name="Tandeau de Marsac N."/>
            <person name="Ferriera S."/>
            <person name="Johnson J."/>
            <person name="Kravitz S."/>
            <person name="Beeson K."/>
            <person name="Sutton G."/>
            <person name="Rogers Y.-H."/>
            <person name="Friedman R."/>
            <person name="Frazier M."/>
            <person name="Venter J.C."/>
        </authorList>
    </citation>
    <scope>NUCLEOTIDE SEQUENCE [LARGE SCALE GENOMIC DNA]</scope>
    <source>
        <strain evidence="1 2">PCC 7420</strain>
    </source>
</reference>
<organism evidence="1 2">
    <name type="scientific">Coleofasciculus chthonoplastes PCC 7420</name>
    <dbReference type="NCBI Taxonomy" id="118168"/>
    <lineage>
        <taxon>Bacteria</taxon>
        <taxon>Bacillati</taxon>
        <taxon>Cyanobacteriota</taxon>
        <taxon>Cyanophyceae</taxon>
        <taxon>Coleofasciculales</taxon>
        <taxon>Coleofasciculaceae</taxon>
        <taxon>Coleofasciculus</taxon>
    </lineage>
</organism>
<dbReference type="AlphaFoldDB" id="B4VL28"/>
<accession>B4VL28</accession>
<proteinExistence type="predicted"/>
<dbReference type="OrthoDB" id="465238at2"/>
<dbReference type="EMBL" id="DS989844">
    <property type="protein sequence ID" value="EDX77394.1"/>
    <property type="molecule type" value="Genomic_DNA"/>
</dbReference>
<name>B4VL28_9CYAN</name>
<dbReference type="Proteomes" id="UP000003835">
    <property type="component" value="Unassembled WGS sequence"/>
</dbReference>
<evidence type="ECO:0000313" key="1">
    <source>
        <dbReference type="EMBL" id="EDX77394.1"/>
    </source>
</evidence>
<dbReference type="eggNOG" id="ENOG5033HMG">
    <property type="taxonomic scope" value="Bacteria"/>
</dbReference>
<keyword evidence="2" id="KW-1185">Reference proteome</keyword>
<protein>
    <submittedName>
        <fullName evidence="1">Uncharacterized protein</fullName>
    </submittedName>
</protein>
<dbReference type="RefSeq" id="WP_006099502.1">
    <property type="nucleotide sequence ID" value="NZ_DS989844.1"/>
</dbReference>
<gene>
    <name evidence="1" type="ORF">MC7420_531</name>
</gene>
<evidence type="ECO:0000313" key="2">
    <source>
        <dbReference type="Proteomes" id="UP000003835"/>
    </source>
</evidence>
<dbReference type="HOGENOM" id="CLU_2070425_0_0_3"/>
<sequence length="113" mass="12373">MDLQNLQEKGKNVVNQVTHTLEEKGQQVKEQVVNATQNKASELSEEAITTAVDRAVNVMQIASKRVIEKEIPTENVSLEVSVNVAGLGELKMKADVPKAGEFQKLDVDVAETE</sequence>